<evidence type="ECO:0008006" key="3">
    <source>
        <dbReference type="Google" id="ProtNLM"/>
    </source>
</evidence>
<dbReference type="EMBL" id="JXJU01000001">
    <property type="protein sequence ID" value="PCS01573.1"/>
    <property type="molecule type" value="Genomic_DNA"/>
</dbReference>
<dbReference type="InterPro" id="IPR003772">
    <property type="entry name" value="YceD"/>
</dbReference>
<dbReference type="Pfam" id="PF02620">
    <property type="entry name" value="YceD"/>
    <property type="match status" value="1"/>
</dbReference>
<proteinExistence type="predicted"/>
<organism evidence="1 2">
    <name type="scientific">Lactococcus fujiensis JCM 16395</name>
    <dbReference type="NCBI Taxonomy" id="1291764"/>
    <lineage>
        <taxon>Bacteria</taxon>
        <taxon>Bacillati</taxon>
        <taxon>Bacillota</taxon>
        <taxon>Bacilli</taxon>
        <taxon>Lactobacillales</taxon>
        <taxon>Streptococcaceae</taxon>
        <taxon>Lactococcus</taxon>
    </lineage>
</organism>
<reference evidence="1 2" key="1">
    <citation type="submission" date="2014-12" db="EMBL/GenBank/DDBJ databases">
        <title>Draft genome sequences of 10 type strains of Lactococcus.</title>
        <authorList>
            <person name="Sun Z."/>
            <person name="Zhong Z."/>
            <person name="Liu W."/>
            <person name="Zhang W."/>
            <person name="Zhang H."/>
        </authorList>
    </citation>
    <scope>NUCLEOTIDE SEQUENCE [LARGE SCALE GENOMIC DNA]</scope>
    <source>
        <strain evidence="1 2">JCM 16395</strain>
    </source>
</reference>
<gene>
    <name evidence="1" type="ORF">RT41_GL000337</name>
</gene>
<sequence>MKWSTNEITKKKSIDFDETLELSESLSQRSSEILNATPIHVFGQISYDNGLYLLDYQLDTVLTLPSSRSLKPVEYPMTSFVNESFASPEFLNSSTDLLDSDLIIPLDKDLISLDESVEDNILLEIPLQVLSDEEKEISELPAGQHWTVLSEDDYQAKQVEKKEEKKSPFADLDGLFD</sequence>
<accession>A0A2A5RQ53</accession>
<dbReference type="RefSeq" id="WP_054638885.1">
    <property type="nucleotide sequence ID" value="NZ_BBAL01000001.1"/>
</dbReference>
<protein>
    <recommendedName>
        <fullName evidence="3">DNA-binding protein</fullName>
    </recommendedName>
</protein>
<dbReference type="Proteomes" id="UP000218181">
    <property type="component" value="Unassembled WGS sequence"/>
</dbReference>
<dbReference type="OrthoDB" id="9790372at2"/>
<evidence type="ECO:0000313" key="2">
    <source>
        <dbReference type="Proteomes" id="UP000218181"/>
    </source>
</evidence>
<evidence type="ECO:0000313" key="1">
    <source>
        <dbReference type="EMBL" id="PCS01573.1"/>
    </source>
</evidence>
<dbReference type="AlphaFoldDB" id="A0A2A5RQ53"/>
<dbReference type="STRING" id="1291764.GCA_001311235_00080"/>
<comment type="caution">
    <text evidence="1">The sequence shown here is derived from an EMBL/GenBank/DDBJ whole genome shotgun (WGS) entry which is preliminary data.</text>
</comment>
<name>A0A2A5RQ53_9LACT</name>
<keyword evidence="2" id="KW-1185">Reference proteome</keyword>